<reference evidence="1" key="2">
    <citation type="journal article" date="2020" name="Nat. Commun.">
        <title>Large-scale genome sequencing of mycorrhizal fungi provides insights into the early evolution of symbiotic traits.</title>
        <authorList>
            <person name="Miyauchi S."/>
            <person name="Kiss E."/>
            <person name="Kuo A."/>
            <person name="Drula E."/>
            <person name="Kohler A."/>
            <person name="Sanchez-Garcia M."/>
            <person name="Morin E."/>
            <person name="Andreopoulos B."/>
            <person name="Barry K.W."/>
            <person name="Bonito G."/>
            <person name="Buee M."/>
            <person name="Carver A."/>
            <person name="Chen C."/>
            <person name="Cichocki N."/>
            <person name="Clum A."/>
            <person name="Culley D."/>
            <person name="Crous P.W."/>
            <person name="Fauchery L."/>
            <person name="Girlanda M."/>
            <person name="Hayes R.D."/>
            <person name="Keri Z."/>
            <person name="LaButti K."/>
            <person name="Lipzen A."/>
            <person name="Lombard V."/>
            <person name="Magnuson J."/>
            <person name="Maillard F."/>
            <person name="Murat C."/>
            <person name="Nolan M."/>
            <person name="Ohm R.A."/>
            <person name="Pangilinan J."/>
            <person name="Pereira M.F."/>
            <person name="Perotto S."/>
            <person name="Peter M."/>
            <person name="Pfister S."/>
            <person name="Riley R."/>
            <person name="Sitrit Y."/>
            <person name="Stielow J.B."/>
            <person name="Szollosi G."/>
            <person name="Zifcakova L."/>
            <person name="Stursova M."/>
            <person name="Spatafora J.W."/>
            <person name="Tedersoo L."/>
            <person name="Vaario L.M."/>
            <person name="Yamada A."/>
            <person name="Yan M."/>
            <person name="Wang P."/>
            <person name="Xu J."/>
            <person name="Bruns T."/>
            <person name="Baldrian P."/>
            <person name="Vilgalys R."/>
            <person name="Dunand C."/>
            <person name="Henrissat B."/>
            <person name="Grigoriev I.V."/>
            <person name="Hibbett D."/>
            <person name="Nagy L.G."/>
            <person name="Martin F.M."/>
        </authorList>
    </citation>
    <scope>NUCLEOTIDE SEQUENCE</scope>
    <source>
        <strain evidence="1">P2</strain>
    </source>
</reference>
<evidence type="ECO:0000313" key="2">
    <source>
        <dbReference type="Proteomes" id="UP000886501"/>
    </source>
</evidence>
<dbReference type="Proteomes" id="UP000886501">
    <property type="component" value="Unassembled WGS sequence"/>
</dbReference>
<comment type="caution">
    <text evidence="1">The sequence shown here is derived from an EMBL/GenBank/DDBJ whole genome shotgun (WGS) entry which is preliminary data.</text>
</comment>
<organism evidence="1 2">
    <name type="scientific">Thelephora ganbajun</name>
    <name type="common">Ganba fungus</name>
    <dbReference type="NCBI Taxonomy" id="370292"/>
    <lineage>
        <taxon>Eukaryota</taxon>
        <taxon>Fungi</taxon>
        <taxon>Dikarya</taxon>
        <taxon>Basidiomycota</taxon>
        <taxon>Agaricomycotina</taxon>
        <taxon>Agaricomycetes</taxon>
        <taxon>Thelephorales</taxon>
        <taxon>Thelephoraceae</taxon>
        <taxon>Thelephora</taxon>
    </lineage>
</organism>
<proteinExistence type="predicted"/>
<reference evidence="1" key="1">
    <citation type="submission" date="2019-10" db="EMBL/GenBank/DDBJ databases">
        <authorList>
            <consortium name="DOE Joint Genome Institute"/>
            <person name="Kuo A."/>
            <person name="Miyauchi S."/>
            <person name="Kiss E."/>
            <person name="Drula E."/>
            <person name="Kohler A."/>
            <person name="Sanchez-Garcia M."/>
            <person name="Andreopoulos B."/>
            <person name="Barry K.W."/>
            <person name="Bonito G."/>
            <person name="Buee M."/>
            <person name="Carver A."/>
            <person name="Chen C."/>
            <person name="Cichocki N."/>
            <person name="Clum A."/>
            <person name="Culley D."/>
            <person name="Crous P.W."/>
            <person name="Fauchery L."/>
            <person name="Girlanda M."/>
            <person name="Hayes R."/>
            <person name="Keri Z."/>
            <person name="Labutti K."/>
            <person name="Lipzen A."/>
            <person name="Lombard V."/>
            <person name="Magnuson J."/>
            <person name="Maillard F."/>
            <person name="Morin E."/>
            <person name="Murat C."/>
            <person name="Nolan M."/>
            <person name="Ohm R."/>
            <person name="Pangilinan J."/>
            <person name="Pereira M."/>
            <person name="Perotto S."/>
            <person name="Peter M."/>
            <person name="Riley R."/>
            <person name="Sitrit Y."/>
            <person name="Stielow B."/>
            <person name="Szollosi G."/>
            <person name="Zifcakova L."/>
            <person name="Stursova M."/>
            <person name="Spatafora J.W."/>
            <person name="Tedersoo L."/>
            <person name="Vaario L.-M."/>
            <person name="Yamada A."/>
            <person name="Yan M."/>
            <person name="Wang P."/>
            <person name="Xu J."/>
            <person name="Bruns T."/>
            <person name="Baldrian P."/>
            <person name="Vilgalys R."/>
            <person name="Henrissat B."/>
            <person name="Grigoriev I.V."/>
            <person name="Hibbett D."/>
            <person name="Nagy L.G."/>
            <person name="Martin F.M."/>
        </authorList>
    </citation>
    <scope>NUCLEOTIDE SEQUENCE</scope>
    <source>
        <strain evidence="1">P2</strain>
    </source>
</reference>
<name>A0ACB6Z4F9_THEGA</name>
<gene>
    <name evidence="1" type="ORF">BDM02DRAFT_935160</name>
</gene>
<accession>A0ACB6Z4F9</accession>
<protein>
    <submittedName>
        <fullName evidence="1">Uncharacterized protein</fullName>
    </submittedName>
</protein>
<sequence length="137" mass="14509">MLGRLRTSHSTMVQAISSDKEENTPQPKWSVTEPSKLASPAAATSTGDVIDLTEGLVGLSSRKGKSRARDTSPPRSRSQILDLSGWEGYRSLVTGAGLGAFSSNASPPVVWGSLLKPLVGNSETTLRDSTSTQCYTK</sequence>
<keyword evidence="2" id="KW-1185">Reference proteome</keyword>
<dbReference type="EMBL" id="MU118133">
    <property type="protein sequence ID" value="KAF9644545.1"/>
    <property type="molecule type" value="Genomic_DNA"/>
</dbReference>
<evidence type="ECO:0000313" key="1">
    <source>
        <dbReference type="EMBL" id="KAF9644545.1"/>
    </source>
</evidence>